<dbReference type="EMBL" id="CP071137">
    <property type="protein sequence ID" value="QWY77983.1"/>
    <property type="molecule type" value="Genomic_DNA"/>
</dbReference>
<feature type="region of interest" description="Disordered" evidence="1">
    <location>
        <begin position="69"/>
        <end position="106"/>
    </location>
</feature>
<evidence type="ECO:0000313" key="3">
    <source>
        <dbReference type="EMBL" id="QWY77983.1"/>
    </source>
</evidence>
<feature type="compositionally biased region" description="Basic and acidic residues" evidence="1">
    <location>
        <begin position="82"/>
        <end position="106"/>
    </location>
</feature>
<protein>
    <recommendedName>
        <fullName evidence="2">Restriction endonuclease type I HsdR N-terminal domain-containing protein</fullName>
    </recommendedName>
</protein>
<dbReference type="AlphaFoldDB" id="A0A9E6MX59"/>
<evidence type="ECO:0000259" key="2">
    <source>
        <dbReference type="Pfam" id="PF04313"/>
    </source>
</evidence>
<dbReference type="GO" id="GO:0003677">
    <property type="term" value="F:DNA binding"/>
    <property type="evidence" value="ECO:0007669"/>
    <property type="project" value="UniProtKB-KW"/>
</dbReference>
<dbReference type="GO" id="GO:0009307">
    <property type="term" value="P:DNA restriction-modification system"/>
    <property type="evidence" value="ECO:0007669"/>
    <property type="project" value="UniProtKB-KW"/>
</dbReference>
<evidence type="ECO:0000256" key="1">
    <source>
        <dbReference type="SAM" id="MobiDB-lite"/>
    </source>
</evidence>
<name>A0A9E6MX59_9PROT</name>
<feature type="domain" description="Restriction endonuclease type I HsdR N-terminal" evidence="2">
    <location>
        <begin position="5"/>
        <end position="68"/>
    </location>
</feature>
<dbReference type="Pfam" id="PF04313">
    <property type="entry name" value="HSDR_N"/>
    <property type="match status" value="1"/>
</dbReference>
<evidence type="ECO:0000313" key="4">
    <source>
        <dbReference type="Proteomes" id="UP000683551"/>
    </source>
</evidence>
<dbReference type="GO" id="GO:0005524">
    <property type="term" value="F:ATP binding"/>
    <property type="evidence" value="ECO:0007669"/>
    <property type="project" value="UniProtKB-KW"/>
</dbReference>
<dbReference type="Proteomes" id="UP000683551">
    <property type="component" value="Chromosome"/>
</dbReference>
<accession>A0A9E6MX59</accession>
<gene>
    <name evidence="3" type="ORF">JZL65_02540</name>
</gene>
<dbReference type="GO" id="GO:0009035">
    <property type="term" value="F:type I site-specific deoxyribonuclease activity"/>
    <property type="evidence" value="ECO:0007669"/>
    <property type="project" value="UniProtKB-EC"/>
</dbReference>
<reference evidence="3" key="1">
    <citation type="submission" date="2021-02" db="EMBL/GenBank/DDBJ databases">
        <title>Comparative genomics of Ferrovum myxofaciens strains, predominant extremophile bacteria forming large biofilm stalactites in acid mine ecosystems.</title>
        <authorList>
            <person name="Burkartova K."/>
            <person name="Ridl J."/>
            <person name="Pajer P."/>
            <person name="Falteisek L."/>
        </authorList>
    </citation>
    <scope>NUCLEOTIDE SEQUENCE</scope>
    <source>
        <strain evidence="3">MI1III</strain>
    </source>
</reference>
<sequence length="106" mass="12471">MRQFAGQSLVEANRDLYVWLRDGIPVEVEEDGHRRQINVMVFDWTDPTRNDWLIVNQFTVKGSKTVRPRHGSLRQWSTAGSHRTEEPSRREGGCVRRLQPDRQLQE</sequence>
<dbReference type="RefSeq" id="WP_273145477.1">
    <property type="nucleotide sequence ID" value="NZ_CP070327.1"/>
</dbReference>
<dbReference type="InterPro" id="IPR007409">
    <property type="entry name" value="Restrct_endonuc_type1_HsdR_N"/>
</dbReference>
<organism evidence="3 4">
    <name type="scientific">Ferrovum myxofaciens</name>
    <dbReference type="NCBI Taxonomy" id="416213"/>
    <lineage>
        <taxon>Bacteria</taxon>
        <taxon>Pseudomonadati</taxon>
        <taxon>Pseudomonadota</taxon>
        <taxon>Betaproteobacteria</taxon>
        <taxon>Ferrovales</taxon>
        <taxon>Ferrovaceae</taxon>
        <taxon>Ferrovum</taxon>
    </lineage>
</organism>
<proteinExistence type="predicted"/>